<gene>
    <name evidence="6" type="ORF">GPU96_04g07280</name>
</gene>
<dbReference type="PANTHER" id="PTHR43398:SF1">
    <property type="entry name" value="DOLICHOL-PHOSPHATE MANNOSYLTRANSFERASE SUBUNIT 1"/>
    <property type="match status" value="1"/>
</dbReference>
<dbReference type="CDD" id="cd06442">
    <property type="entry name" value="DPM1_like"/>
    <property type="match status" value="1"/>
</dbReference>
<dbReference type="Gene3D" id="3.90.550.10">
    <property type="entry name" value="Spore Coat Polysaccharide Biosynthesis Protein SpsA, Chain A"/>
    <property type="match status" value="1"/>
</dbReference>
<dbReference type="Proteomes" id="UP001059546">
    <property type="component" value="Chromosome IV"/>
</dbReference>
<dbReference type="EMBL" id="CP075150">
    <property type="protein sequence ID" value="UTX42995.1"/>
    <property type="molecule type" value="Genomic_DNA"/>
</dbReference>
<evidence type="ECO:0000256" key="3">
    <source>
        <dbReference type="ARBA" id="ARBA00022679"/>
    </source>
</evidence>
<dbReference type="InterPro" id="IPR039528">
    <property type="entry name" value="DPM1-like"/>
</dbReference>
<dbReference type="InterPro" id="IPR029044">
    <property type="entry name" value="Nucleotide-diphossugar_trans"/>
</dbReference>
<organism evidence="6 7">
    <name type="scientific">Encephalitozoon hellem</name>
    <name type="common">Microsporidian parasite</name>
    <dbReference type="NCBI Taxonomy" id="27973"/>
    <lineage>
        <taxon>Eukaryota</taxon>
        <taxon>Fungi</taxon>
        <taxon>Fungi incertae sedis</taxon>
        <taxon>Microsporidia</taxon>
        <taxon>Unikaryonidae</taxon>
        <taxon>Encephalitozoon</taxon>
    </lineage>
</organism>
<evidence type="ECO:0000313" key="7">
    <source>
        <dbReference type="Proteomes" id="UP001059546"/>
    </source>
</evidence>
<name>A0A9Q9C7S9_ENCHE</name>
<dbReference type="PANTHER" id="PTHR43398">
    <property type="entry name" value="DOLICHOL-PHOSPHATE MANNOSYLTRANSFERASE SUBUNIT 1"/>
    <property type="match status" value="1"/>
</dbReference>
<keyword evidence="2 4" id="KW-0328">Glycosyltransferase</keyword>
<dbReference type="InterPro" id="IPR001173">
    <property type="entry name" value="Glyco_trans_2-like"/>
</dbReference>
<comment type="subunit">
    <text evidence="4">Component of the dolichol-phosphate mannose (DPM) synthase complex.</text>
</comment>
<evidence type="ECO:0000256" key="2">
    <source>
        <dbReference type="ARBA" id="ARBA00022676"/>
    </source>
</evidence>
<dbReference type="GO" id="GO:0006488">
    <property type="term" value="P:dolichol-linked oligosaccharide biosynthetic process"/>
    <property type="evidence" value="ECO:0007669"/>
    <property type="project" value="TreeGrafter"/>
</dbReference>
<sequence length="230" mass="25977">MYNVIIPTYNERENIKVLLQMVSDVMSNEGEPFKIVVVDDSSPDGTYGVVESMGLPNVCLLSRKKKLGLGSAYRTALKHCEYPFTIVMDADLSHDPMYIRTMIEIQKQGAEIVVGSRYSEKGGVYGWSMKRKIISLGANNLARTFLNLNVSDVTGSFRLYKTEAFRALVEKSVSTGYSFQMELMCLAKRHGLKVSECPIVFHERKRGESKLSLMEIVMYLRTIALLFFSV</sequence>
<feature type="domain" description="Glycosyltransferase 2-like" evidence="5">
    <location>
        <begin position="4"/>
        <end position="167"/>
    </location>
</feature>
<evidence type="ECO:0000256" key="1">
    <source>
        <dbReference type="ARBA" id="ARBA00006739"/>
    </source>
</evidence>
<reference evidence="6" key="1">
    <citation type="submission" date="2021-05" db="EMBL/GenBank/DDBJ databases">
        <title>Encephalitozoon hellem ATCC 50604 Complete Genome.</title>
        <authorList>
            <person name="Mascarenhas dos Santos A.C."/>
            <person name="Julian A.T."/>
            <person name="Pombert J.-F."/>
        </authorList>
    </citation>
    <scope>NUCLEOTIDE SEQUENCE</scope>
    <source>
        <strain evidence="6">ATCC 50604</strain>
    </source>
</reference>
<comment type="catalytic activity">
    <reaction evidence="4">
        <text>a di-trans,poly-cis-dolichyl phosphate + GDP-alpha-D-mannose = a di-trans,poly-cis-dolichyl beta-D-mannosyl phosphate + GDP</text>
        <dbReference type="Rhea" id="RHEA:21184"/>
        <dbReference type="Rhea" id="RHEA-COMP:19498"/>
        <dbReference type="Rhea" id="RHEA-COMP:19501"/>
        <dbReference type="ChEBI" id="CHEBI:57527"/>
        <dbReference type="ChEBI" id="CHEBI:57683"/>
        <dbReference type="ChEBI" id="CHEBI:58189"/>
        <dbReference type="ChEBI" id="CHEBI:58211"/>
    </reaction>
</comment>
<evidence type="ECO:0000256" key="4">
    <source>
        <dbReference type="RuleBase" id="RU365083"/>
    </source>
</evidence>
<keyword evidence="3 4" id="KW-0808">Transferase</keyword>
<dbReference type="EC" id="2.4.1.83" evidence="4"/>
<accession>A0A9Q9C7S9</accession>
<comment type="pathway">
    <text evidence="4">Protein modification; protein glycosylation.</text>
</comment>
<dbReference type="AlphaFoldDB" id="A0A9Q9C7S9"/>
<dbReference type="SUPFAM" id="SSF53448">
    <property type="entry name" value="Nucleotide-diphospho-sugar transferases"/>
    <property type="match status" value="1"/>
</dbReference>
<keyword evidence="4" id="KW-0256">Endoplasmic reticulum</keyword>
<dbReference type="Pfam" id="PF00535">
    <property type="entry name" value="Glycos_transf_2"/>
    <property type="match status" value="1"/>
</dbReference>
<protein>
    <recommendedName>
        <fullName evidence="4">Dolichol-phosphate mannosyltransferase subunit 1</fullName>
        <ecNumber evidence="4">2.4.1.83</ecNumber>
    </recommendedName>
</protein>
<comment type="similarity">
    <text evidence="1 4">Belongs to the glycosyltransferase 2 family.</text>
</comment>
<dbReference type="GO" id="GO:0006506">
    <property type="term" value="P:GPI anchor biosynthetic process"/>
    <property type="evidence" value="ECO:0007669"/>
    <property type="project" value="TreeGrafter"/>
</dbReference>
<comment type="function">
    <text evidence="4">Transfers mannose from GDP-mannose to dolichol monophosphate to form dolichol phosphate mannose (Dol-P-Man) which is the mannosyl donor in pathways leading to N-glycosylation, glycosyl phosphatidylinositol membrane anchoring, and O-mannosylation of proteins.</text>
</comment>
<dbReference type="GO" id="GO:0035269">
    <property type="term" value="P:protein O-linked glycosylation via mannose"/>
    <property type="evidence" value="ECO:0007669"/>
    <property type="project" value="TreeGrafter"/>
</dbReference>
<dbReference type="GO" id="GO:0005789">
    <property type="term" value="C:endoplasmic reticulum membrane"/>
    <property type="evidence" value="ECO:0007669"/>
    <property type="project" value="TreeGrafter"/>
</dbReference>
<evidence type="ECO:0000313" key="6">
    <source>
        <dbReference type="EMBL" id="UTX42995.1"/>
    </source>
</evidence>
<dbReference type="FunFam" id="3.90.550.10:FF:000122">
    <property type="entry name" value="Dolichol-phosphate mannosyltransferase subunit 1"/>
    <property type="match status" value="1"/>
</dbReference>
<evidence type="ECO:0000259" key="5">
    <source>
        <dbReference type="Pfam" id="PF00535"/>
    </source>
</evidence>
<comment type="subcellular location">
    <subcellularLocation>
        <location evidence="4">Endoplasmic reticulum</location>
    </subcellularLocation>
</comment>
<proteinExistence type="inferred from homology"/>
<dbReference type="GO" id="GO:0004582">
    <property type="term" value="F:dolichyl-phosphate beta-D-mannosyltransferase activity"/>
    <property type="evidence" value="ECO:0007669"/>
    <property type="project" value="UniProtKB-UniRule"/>
</dbReference>